<dbReference type="KEGG" id="psuw:WQ53_03530"/>
<reference evidence="3 4" key="1">
    <citation type="journal article" date="2015" name="Genome Announc.">
        <title>Complete Genome Sequence of Pseudoxanthomonas suwonensis Strain J1, a Cellulose-Degrading Bacterium Isolated from Leaf- and Wood-Enriched Soil.</title>
        <authorList>
            <person name="Hou L."/>
            <person name="Jiang J."/>
            <person name="Xu Z."/>
            <person name="Zhou Y."/>
            <person name="Leung F.C."/>
        </authorList>
    </citation>
    <scope>NUCLEOTIDE SEQUENCE [LARGE SCALE GENOMIC DNA]</scope>
    <source>
        <strain evidence="3 4">J1</strain>
    </source>
</reference>
<dbReference type="PATRIC" id="fig|314722.6.peg.740"/>
<accession>A0A0E3Z0D0</accession>
<evidence type="ECO:0000313" key="4">
    <source>
        <dbReference type="Proteomes" id="UP000033067"/>
    </source>
</evidence>
<keyword evidence="4" id="KW-1185">Reference proteome</keyword>
<dbReference type="AlphaFoldDB" id="A0A0E3Z0D0"/>
<keyword evidence="2" id="KW-0732">Signal</keyword>
<protein>
    <recommendedName>
        <fullName evidence="5">Lipoprotein</fullName>
    </recommendedName>
</protein>
<dbReference type="Proteomes" id="UP000033067">
    <property type="component" value="Chromosome"/>
</dbReference>
<dbReference type="EMBL" id="CP011144">
    <property type="protein sequence ID" value="AKC85972.1"/>
    <property type="molecule type" value="Genomic_DNA"/>
</dbReference>
<dbReference type="PROSITE" id="PS51257">
    <property type="entry name" value="PROKAR_LIPOPROTEIN"/>
    <property type="match status" value="1"/>
</dbReference>
<organism evidence="3 4">
    <name type="scientific">Pseudoxanthomonas suwonensis</name>
    <dbReference type="NCBI Taxonomy" id="314722"/>
    <lineage>
        <taxon>Bacteria</taxon>
        <taxon>Pseudomonadati</taxon>
        <taxon>Pseudomonadota</taxon>
        <taxon>Gammaproteobacteria</taxon>
        <taxon>Lysobacterales</taxon>
        <taxon>Lysobacteraceae</taxon>
        <taxon>Pseudoxanthomonas</taxon>
    </lineage>
</organism>
<gene>
    <name evidence="3" type="ORF">WQ53_03530</name>
</gene>
<feature type="chain" id="PRO_5002416120" description="Lipoprotein" evidence="2">
    <location>
        <begin position="30"/>
        <end position="99"/>
    </location>
</feature>
<evidence type="ECO:0000313" key="3">
    <source>
        <dbReference type="EMBL" id="AKC85972.1"/>
    </source>
</evidence>
<evidence type="ECO:0000256" key="2">
    <source>
        <dbReference type="SAM" id="SignalP"/>
    </source>
</evidence>
<dbReference type="RefSeq" id="WP_052630466.1">
    <property type="nucleotide sequence ID" value="NZ_CP011144.1"/>
</dbReference>
<evidence type="ECO:0008006" key="5">
    <source>
        <dbReference type="Google" id="ProtNLM"/>
    </source>
</evidence>
<proteinExistence type="predicted"/>
<feature type="region of interest" description="Disordered" evidence="1">
    <location>
        <begin position="77"/>
        <end position="99"/>
    </location>
</feature>
<evidence type="ECO:0000256" key="1">
    <source>
        <dbReference type="SAM" id="MobiDB-lite"/>
    </source>
</evidence>
<dbReference type="OrthoDB" id="6028482at2"/>
<name>A0A0E3Z0D0_9GAMM</name>
<sequence>MSRITRPLHLLLLPAAVLLLAACAGKQHANAARAEAEEVIAVHGQGPLAYRFDMTQHGKRMSADDFDAWMKAHGLSIAKGGPASKRDDGKAAAGKRQRD</sequence>
<feature type="signal peptide" evidence="2">
    <location>
        <begin position="1"/>
        <end position="29"/>
    </location>
</feature>